<dbReference type="AlphaFoldDB" id="A0ABD2QK03"/>
<evidence type="ECO:0000256" key="2">
    <source>
        <dbReference type="RuleBase" id="RU000411"/>
    </source>
</evidence>
<accession>A0ABD2QK03</accession>
<keyword evidence="5" id="KW-1185">Reference proteome</keyword>
<dbReference type="EMBL" id="JBJKFK010000209">
    <property type="protein sequence ID" value="KAL3318741.1"/>
    <property type="molecule type" value="Genomic_DNA"/>
</dbReference>
<dbReference type="InterPro" id="IPR036186">
    <property type="entry name" value="Serpin_sf"/>
</dbReference>
<dbReference type="InterPro" id="IPR042185">
    <property type="entry name" value="Serpin_sf_2"/>
</dbReference>
<sequence>MNLTKFVGSLYASAITSEDSNKVLGPGSIYTALLLVLAGAEDVTRNQLLNAMGISQDANNEDIHSKAFNLYLKDFNNKVADGPELTSCNRIYVKENFPIHKTYKDHLETKYNVVAKNVDFATNSDEIACEANSLVDETTNGKIKNIVKPQDFDANTVMLLINAIYFKGNWEKCFDGELTELQDFHKLDSSVVQVHFMTDPKNRKIGFMEFDGYRVAYLPFKNSKMRMAFILPELKNGLPNLVAKLFREDSNFAEFQDILNHSTDPTTQEVKVIIPRFEIGSTVRLNEPLQKMGVTNAFSMNDADFTRLHAENQRGIYVAKAVHKAFLKVDETGAEAAAATGIVMQSRCLRIPIEFVADHPFLVVIINEQNAPLFIGQICDPTKNEE</sequence>
<proteinExistence type="inferred from homology"/>
<dbReference type="SMART" id="SM00093">
    <property type="entry name" value="SERPIN"/>
    <property type="match status" value="1"/>
</dbReference>
<dbReference type="InterPro" id="IPR000215">
    <property type="entry name" value="Serpin_fam"/>
</dbReference>
<evidence type="ECO:0000313" key="4">
    <source>
        <dbReference type="EMBL" id="KAL3318741.1"/>
    </source>
</evidence>
<reference evidence="4 5" key="1">
    <citation type="submission" date="2024-11" db="EMBL/GenBank/DDBJ databases">
        <title>Adaptive evolution of stress response genes in parasites aligns with host niche diversity.</title>
        <authorList>
            <person name="Hahn C."/>
            <person name="Resl P."/>
        </authorList>
    </citation>
    <scope>NUCLEOTIDE SEQUENCE [LARGE SCALE GENOMIC DNA]</scope>
    <source>
        <strain evidence="4">EGGRZ-B1_66</strain>
        <tissue evidence="4">Body</tissue>
    </source>
</reference>
<organism evidence="4 5">
    <name type="scientific">Cichlidogyrus casuarinus</name>
    <dbReference type="NCBI Taxonomy" id="1844966"/>
    <lineage>
        <taxon>Eukaryota</taxon>
        <taxon>Metazoa</taxon>
        <taxon>Spiralia</taxon>
        <taxon>Lophotrochozoa</taxon>
        <taxon>Platyhelminthes</taxon>
        <taxon>Monogenea</taxon>
        <taxon>Monopisthocotylea</taxon>
        <taxon>Dactylogyridea</taxon>
        <taxon>Ancyrocephalidae</taxon>
        <taxon>Cichlidogyrus</taxon>
    </lineage>
</organism>
<dbReference type="Gene3D" id="2.30.39.10">
    <property type="entry name" value="Alpha-1-antitrypsin, domain 1"/>
    <property type="match status" value="1"/>
</dbReference>
<dbReference type="CDD" id="cd00172">
    <property type="entry name" value="serpin"/>
    <property type="match status" value="1"/>
</dbReference>
<evidence type="ECO:0000313" key="5">
    <source>
        <dbReference type="Proteomes" id="UP001626550"/>
    </source>
</evidence>
<comment type="caution">
    <text evidence="4">The sequence shown here is derived from an EMBL/GenBank/DDBJ whole genome shotgun (WGS) entry which is preliminary data.</text>
</comment>
<protein>
    <recommendedName>
        <fullName evidence="3">Serpin domain-containing protein</fullName>
    </recommendedName>
</protein>
<comment type="similarity">
    <text evidence="1 2">Belongs to the serpin family.</text>
</comment>
<dbReference type="PANTHER" id="PTHR11461:SF211">
    <property type="entry name" value="GH10112P-RELATED"/>
    <property type="match status" value="1"/>
</dbReference>
<dbReference type="PANTHER" id="PTHR11461">
    <property type="entry name" value="SERINE PROTEASE INHIBITOR, SERPIN"/>
    <property type="match status" value="1"/>
</dbReference>
<dbReference type="InterPro" id="IPR023795">
    <property type="entry name" value="Serpin_CS"/>
</dbReference>
<name>A0ABD2QK03_9PLAT</name>
<dbReference type="InterPro" id="IPR042178">
    <property type="entry name" value="Serpin_sf_1"/>
</dbReference>
<dbReference type="Proteomes" id="UP001626550">
    <property type="component" value="Unassembled WGS sequence"/>
</dbReference>
<gene>
    <name evidence="4" type="ORF">Ciccas_002598</name>
</gene>
<evidence type="ECO:0000256" key="1">
    <source>
        <dbReference type="ARBA" id="ARBA00009500"/>
    </source>
</evidence>
<feature type="domain" description="Serpin" evidence="3">
    <location>
        <begin position="7"/>
        <end position="381"/>
    </location>
</feature>
<dbReference type="Pfam" id="PF00079">
    <property type="entry name" value="Serpin"/>
    <property type="match status" value="1"/>
</dbReference>
<evidence type="ECO:0000259" key="3">
    <source>
        <dbReference type="SMART" id="SM00093"/>
    </source>
</evidence>
<dbReference type="PROSITE" id="PS00284">
    <property type="entry name" value="SERPIN"/>
    <property type="match status" value="1"/>
</dbReference>
<dbReference type="InterPro" id="IPR023796">
    <property type="entry name" value="Serpin_dom"/>
</dbReference>
<dbReference type="SUPFAM" id="SSF56574">
    <property type="entry name" value="Serpins"/>
    <property type="match status" value="1"/>
</dbReference>
<dbReference type="Gene3D" id="3.30.497.10">
    <property type="entry name" value="Antithrombin, subunit I, domain 2"/>
    <property type="match status" value="1"/>
</dbReference>